<feature type="region of interest" description="Disordered" evidence="1">
    <location>
        <begin position="25"/>
        <end position="44"/>
    </location>
</feature>
<keyword evidence="2" id="KW-1133">Transmembrane helix</keyword>
<dbReference type="OrthoDB" id="5243487at2"/>
<dbReference type="PANTHER" id="PTHR34475">
    <property type="match status" value="1"/>
</dbReference>
<organism evidence="4 5">
    <name type="scientific">Streptomyces hainanensis</name>
    <dbReference type="NCBI Taxonomy" id="402648"/>
    <lineage>
        <taxon>Bacteria</taxon>
        <taxon>Bacillati</taxon>
        <taxon>Actinomycetota</taxon>
        <taxon>Actinomycetes</taxon>
        <taxon>Kitasatosporales</taxon>
        <taxon>Streptomycetaceae</taxon>
        <taxon>Streptomyces</taxon>
    </lineage>
</organism>
<evidence type="ECO:0000313" key="4">
    <source>
        <dbReference type="EMBL" id="TDC78067.1"/>
    </source>
</evidence>
<sequence>MGSARLPVPFATPLDLYAQHVASRSKGAPVSHGNLSAKDRPTVGRTLQQARIDAKLTVDQVSAATRVRIPIVQAIEQDDFSRCGGDVYARGHVRTIARAVGLDPAEVMALYNAQQGEQPAPTLSSGPLFEAERIRPEPRRPNWTAAMVAAIVAVIGFVGFTFFSGGDEADPGAVAERASTPGASPEDEPRPGDGQQEEAAPEDEPDPSESAVAAVPADKVTIQATVEDGSSWVSAKNGNGELIFEGVLEEGDSQIFTDDDQIDLVLGNAGAVALRVNGKDIDTDFEMGQVQRLSYTPGDPEEG</sequence>
<keyword evidence="2" id="KW-0472">Membrane</keyword>
<dbReference type="InterPro" id="IPR025194">
    <property type="entry name" value="RodZ-like_C"/>
</dbReference>
<dbReference type="AlphaFoldDB" id="A0A4R4TJX0"/>
<dbReference type="Gene3D" id="1.10.260.40">
    <property type="entry name" value="lambda repressor-like DNA-binding domains"/>
    <property type="match status" value="1"/>
</dbReference>
<feature type="region of interest" description="Disordered" evidence="1">
    <location>
        <begin position="171"/>
        <end position="210"/>
    </location>
</feature>
<dbReference type="EMBL" id="SMKI01000040">
    <property type="protein sequence ID" value="TDC78067.1"/>
    <property type="molecule type" value="Genomic_DNA"/>
</dbReference>
<dbReference type="Proteomes" id="UP000295345">
    <property type="component" value="Unassembled WGS sequence"/>
</dbReference>
<dbReference type="InterPro" id="IPR010982">
    <property type="entry name" value="Lambda_DNA-bd_dom_sf"/>
</dbReference>
<accession>A0A4R4TJX0</accession>
<keyword evidence="2" id="KW-0812">Transmembrane</keyword>
<evidence type="ECO:0000256" key="2">
    <source>
        <dbReference type="SAM" id="Phobius"/>
    </source>
</evidence>
<dbReference type="Pfam" id="PF13413">
    <property type="entry name" value="HTH_25"/>
    <property type="match status" value="1"/>
</dbReference>
<proteinExistence type="predicted"/>
<feature type="transmembrane region" description="Helical" evidence="2">
    <location>
        <begin position="143"/>
        <end position="163"/>
    </location>
</feature>
<feature type="domain" description="Cytoskeleton protein RodZ-like C-terminal" evidence="3">
    <location>
        <begin position="229"/>
        <end position="293"/>
    </location>
</feature>
<dbReference type="GO" id="GO:0003677">
    <property type="term" value="F:DNA binding"/>
    <property type="evidence" value="ECO:0007669"/>
    <property type="project" value="InterPro"/>
</dbReference>
<protein>
    <submittedName>
        <fullName evidence="4">Helix-turn-helix domain-containing protein</fullName>
    </submittedName>
</protein>
<feature type="compositionally biased region" description="Acidic residues" evidence="1">
    <location>
        <begin position="195"/>
        <end position="207"/>
    </location>
</feature>
<keyword evidence="5" id="KW-1185">Reference proteome</keyword>
<dbReference type="Pfam" id="PF13464">
    <property type="entry name" value="RodZ_C"/>
    <property type="match status" value="1"/>
</dbReference>
<evidence type="ECO:0000259" key="3">
    <source>
        <dbReference type="Pfam" id="PF13464"/>
    </source>
</evidence>
<name>A0A4R4TJX0_9ACTN</name>
<gene>
    <name evidence="4" type="ORF">E1283_05890</name>
</gene>
<dbReference type="PANTHER" id="PTHR34475:SF1">
    <property type="entry name" value="CYTOSKELETON PROTEIN RODZ"/>
    <property type="match status" value="1"/>
</dbReference>
<dbReference type="InterPro" id="IPR050400">
    <property type="entry name" value="Bact_Cytoskel_RodZ"/>
</dbReference>
<evidence type="ECO:0000313" key="5">
    <source>
        <dbReference type="Proteomes" id="UP000295345"/>
    </source>
</evidence>
<evidence type="ECO:0000256" key="1">
    <source>
        <dbReference type="SAM" id="MobiDB-lite"/>
    </source>
</evidence>
<comment type="caution">
    <text evidence="4">The sequence shown here is derived from an EMBL/GenBank/DDBJ whole genome shotgun (WGS) entry which is preliminary data.</text>
</comment>
<reference evidence="4 5" key="1">
    <citation type="submission" date="2019-03" db="EMBL/GenBank/DDBJ databases">
        <title>Draft genome sequences of novel Actinobacteria.</title>
        <authorList>
            <person name="Sahin N."/>
            <person name="Ay H."/>
            <person name="Saygin H."/>
        </authorList>
    </citation>
    <scope>NUCLEOTIDE SEQUENCE [LARGE SCALE GENOMIC DNA]</scope>
    <source>
        <strain evidence="4 5">DSM 41900</strain>
    </source>
</reference>